<accession>A0A0P9T598</accession>
<dbReference type="Proteomes" id="UP000050265">
    <property type="component" value="Unassembled WGS sequence"/>
</dbReference>
<proteinExistence type="predicted"/>
<keyword evidence="1" id="KW-1133">Transmembrane helix</keyword>
<sequence>MSFIRSLIHSQILKFKEHSMSNVPPSENPGRLKNLVFGLYFFALLMMALFPPFYLKVSGSTALVLVLGVPLPIFYWILIAVLMGLGLWMLYVVESLLGEIPQEGDGQ</sequence>
<evidence type="ECO:0000256" key="1">
    <source>
        <dbReference type="SAM" id="Phobius"/>
    </source>
</evidence>
<evidence type="ECO:0000313" key="2">
    <source>
        <dbReference type="EMBL" id="KPX67156.1"/>
    </source>
</evidence>
<feature type="transmembrane region" description="Helical" evidence="1">
    <location>
        <begin position="35"/>
        <end position="53"/>
    </location>
</feature>
<name>A0A0P9T598_PSEAV</name>
<evidence type="ECO:0000313" key="3">
    <source>
        <dbReference type="Proteomes" id="UP000050265"/>
    </source>
</evidence>
<keyword evidence="1" id="KW-0472">Membrane</keyword>
<dbReference type="AlphaFoldDB" id="A0A0P9T598"/>
<comment type="caution">
    <text evidence="2">The sequence shown here is derived from an EMBL/GenBank/DDBJ whole genome shotgun (WGS) entry which is preliminary data.</text>
</comment>
<dbReference type="EMBL" id="LJQP01000269">
    <property type="protein sequence ID" value="KPX67156.1"/>
    <property type="molecule type" value="Genomic_DNA"/>
</dbReference>
<gene>
    <name evidence="2" type="ORF">ALO35_00335</name>
</gene>
<reference evidence="2 3" key="1">
    <citation type="submission" date="2015-09" db="EMBL/GenBank/DDBJ databases">
        <title>Genome announcement of multiple Pseudomonas syringae strains.</title>
        <authorList>
            <person name="Thakur S."/>
            <person name="Wang P.W."/>
            <person name="Gong Y."/>
            <person name="Weir B.S."/>
            <person name="Guttman D.S."/>
        </authorList>
    </citation>
    <scope>NUCLEOTIDE SEQUENCE [LARGE SCALE GENOMIC DNA]</scope>
    <source>
        <strain evidence="2 3">ICMP3507</strain>
    </source>
</reference>
<organism evidence="2 3">
    <name type="scientific">Pseudomonas amygdali pv. lachrymans</name>
    <name type="common">Pseudomonas syringae pv. lachrymans</name>
    <dbReference type="NCBI Taxonomy" id="53707"/>
    <lineage>
        <taxon>Bacteria</taxon>
        <taxon>Pseudomonadati</taxon>
        <taxon>Pseudomonadota</taxon>
        <taxon>Gammaproteobacteria</taxon>
        <taxon>Pseudomonadales</taxon>
        <taxon>Pseudomonadaceae</taxon>
        <taxon>Pseudomonas</taxon>
        <taxon>Pseudomonas amygdali</taxon>
    </lineage>
</organism>
<keyword evidence="1" id="KW-0812">Transmembrane</keyword>
<protein>
    <submittedName>
        <fullName evidence="2">Uncharacterized protein</fullName>
    </submittedName>
</protein>
<dbReference type="PATRIC" id="fig|53707.9.peg.474"/>
<feature type="transmembrane region" description="Helical" evidence="1">
    <location>
        <begin position="73"/>
        <end position="93"/>
    </location>
</feature>